<feature type="compositionally biased region" description="Acidic residues" evidence="14">
    <location>
        <begin position="1246"/>
        <end position="1257"/>
    </location>
</feature>
<dbReference type="SMART" id="SM00575">
    <property type="entry name" value="ZnF_PMZ"/>
    <property type="match status" value="1"/>
</dbReference>
<feature type="domain" description="SWIM-type" evidence="16">
    <location>
        <begin position="1044"/>
        <end position="1082"/>
    </location>
</feature>
<evidence type="ECO:0000259" key="16">
    <source>
        <dbReference type="PROSITE" id="PS50966"/>
    </source>
</evidence>
<dbReference type="PROSITE" id="PS00502">
    <property type="entry name" value="POLYGALACTURONASE"/>
    <property type="match status" value="1"/>
</dbReference>
<feature type="active site" evidence="12">
    <location>
        <position position="239"/>
    </location>
</feature>
<feature type="region of interest" description="Disordered" evidence="14">
    <location>
        <begin position="1236"/>
        <end position="1257"/>
    </location>
</feature>
<dbReference type="GO" id="GO:0008270">
    <property type="term" value="F:zinc ion binding"/>
    <property type="evidence" value="ECO:0007669"/>
    <property type="project" value="UniProtKB-KW"/>
</dbReference>
<evidence type="ECO:0000256" key="2">
    <source>
        <dbReference type="ARBA" id="ARBA00008834"/>
    </source>
</evidence>
<comment type="subcellular location">
    <subcellularLocation>
        <location evidence="1">Secreted</location>
        <location evidence="1">Cell wall</location>
    </subcellularLocation>
</comment>
<dbReference type="InterPro" id="IPR012334">
    <property type="entry name" value="Pectin_lyas_fold"/>
</dbReference>
<feature type="region of interest" description="Disordered" evidence="14">
    <location>
        <begin position="1179"/>
        <end position="1222"/>
    </location>
</feature>
<reference evidence="17 18" key="1">
    <citation type="submission" date="2024-04" db="EMBL/GenBank/DDBJ databases">
        <title>The reference genome of an endangered Asteraceae, Deinandra increscens subsp. villosa, native to the Central Coast of California.</title>
        <authorList>
            <person name="Guilliams M."/>
            <person name="Hasenstab-Lehman K."/>
            <person name="Meyer R."/>
            <person name="Mcevoy S."/>
        </authorList>
    </citation>
    <scope>NUCLEOTIDE SEQUENCE [LARGE SCALE GENOMIC DNA]</scope>
    <source>
        <tissue evidence="17">Leaf</tissue>
    </source>
</reference>
<dbReference type="InterPro" id="IPR000743">
    <property type="entry name" value="Glyco_hydro_28"/>
</dbReference>
<dbReference type="EMBL" id="JBCNJP010000010">
    <property type="protein sequence ID" value="KAK9072525.1"/>
    <property type="molecule type" value="Genomic_DNA"/>
</dbReference>
<evidence type="ECO:0000256" key="3">
    <source>
        <dbReference type="ARBA" id="ARBA00022512"/>
    </source>
</evidence>
<dbReference type="GO" id="GO:0071555">
    <property type="term" value="P:cell wall organization"/>
    <property type="evidence" value="ECO:0007669"/>
    <property type="project" value="UniProtKB-KW"/>
</dbReference>
<evidence type="ECO:0000256" key="5">
    <source>
        <dbReference type="ARBA" id="ARBA00022723"/>
    </source>
</evidence>
<dbReference type="PANTHER" id="PTHR47718">
    <property type="entry name" value="OS01G0519700 PROTEIN"/>
    <property type="match status" value="1"/>
</dbReference>
<evidence type="ECO:0000256" key="13">
    <source>
        <dbReference type="RuleBase" id="RU361169"/>
    </source>
</evidence>
<proteinExistence type="inferred from homology"/>
<evidence type="ECO:0000256" key="15">
    <source>
        <dbReference type="SAM" id="SignalP"/>
    </source>
</evidence>
<keyword evidence="10" id="KW-0961">Cell wall biogenesis/degradation</keyword>
<organism evidence="17 18">
    <name type="scientific">Deinandra increscens subsp. villosa</name>
    <dbReference type="NCBI Taxonomy" id="3103831"/>
    <lineage>
        <taxon>Eukaryota</taxon>
        <taxon>Viridiplantae</taxon>
        <taxon>Streptophyta</taxon>
        <taxon>Embryophyta</taxon>
        <taxon>Tracheophyta</taxon>
        <taxon>Spermatophyta</taxon>
        <taxon>Magnoliopsida</taxon>
        <taxon>eudicotyledons</taxon>
        <taxon>Gunneridae</taxon>
        <taxon>Pentapetalae</taxon>
        <taxon>asterids</taxon>
        <taxon>campanulids</taxon>
        <taxon>Asterales</taxon>
        <taxon>Asteraceae</taxon>
        <taxon>Asteroideae</taxon>
        <taxon>Heliantheae alliance</taxon>
        <taxon>Madieae</taxon>
        <taxon>Madiinae</taxon>
        <taxon>Deinandra</taxon>
    </lineage>
</organism>
<feature type="chain" id="PRO_5043024783" description="SWIM-type domain-containing protein" evidence="15">
    <location>
        <begin position="20"/>
        <end position="1257"/>
    </location>
</feature>
<evidence type="ECO:0000256" key="1">
    <source>
        <dbReference type="ARBA" id="ARBA00004191"/>
    </source>
</evidence>
<dbReference type="InterPro" id="IPR004330">
    <property type="entry name" value="FAR1_DNA_bnd_dom"/>
</dbReference>
<dbReference type="PROSITE" id="PS50966">
    <property type="entry name" value="ZF_SWIM"/>
    <property type="match status" value="1"/>
</dbReference>
<dbReference type="SUPFAM" id="SSF51126">
    <property type="entry name" value="Pectin lyase-like"/>
    <property type="match status" value="1"/>
</dbReference>
<dbReference type="GO" id="GO:0004650">
    <property type="term" value="F:polygalacturonase activity"/>
    <property type="evidence" value="ECO:0007669"/>
    <property type="project" value="InterPro"/>
</dbReference>
<sequence length="1257" mass="140918">MVIKHILVLLFLTFRLSSSAKVTYNVLNFGAKSDGRSDTKNAFLKAWNLSCSSTSPAIIYVPAGRYLIASALTFSGQGCKSKGITFNIGGTLVAPSSYNAIGKAQVWIKLYRVNHVTISGGTLDAQGSSLWACKSSGKTCPQGSTTLGIYHSSNIVISKLRSVNSQMFHILLYGCTNAILKGVSIVAPGLSPNTDGIHLALSTGITILNSKISTGDDCISIGPGTSNVWIEKVVCGPGHGISIGSLGWTLEEPGVQNVTVKTTTFIGTQNGLRIKTWERSSNGFVKDVLFKEATMVNVKFPIIIDGNYCPNNGNCPSQVSGVKISNVVYEDVHGTSATSVAVKFDCSKGSPCSGIVLKNVNLNFRGQLAVSSCSYAAGTAFGLLQPTSYMVYPKSYVKFAIQGRNNMSPTSSTSVVASNSVIVDAPSSDTSLFDVSRVNVPSSVIVDAPSTDDARSVDMPLLLSTVTSANEEEVFDGEEVHEHEVNEQGVDEQEVHEAVVSVNTFMSPKGTKYFIPEVEPQFKPVLGSLFENLDDAVNLYRSYAELAGFDTRLSTVKKEDKRKKEAGKDLKITHRYVLCTRAGNPSCEKDDPLDVTSITNIPRSTNIKVTGCTARIRVKLLKTCNLYKLYEFREAHNHPLVSSDNMDFMRKRRQLSFHAKEFIHKLSLARVGPNVAYRVQSALQGGSHNVKGTKTEFKNFNRDLRSFILPKDAQMVKDMMEERSKNLENFYFECIESDGELKSLFWADNVSRCNYQVFGDVMAFDATYDTNMYGMIFVPFTGVDHHKKCVTFASALLYDETTESFTWMLECFLKAHGTQPKLVLTDQDPAMRQAILKVFNESEHRLCMWHIMYKLPHKIKGDILQNTNLRKRIHKLVWNKYITSSEFEEKWNLLMADCKLENHKWLRKVFAIRNEWVPAFFRDKPMSWLMRTTSRSESSNAYFKINSSSTNTLVQFMLCFDMAIDRQRHEQRVLEFATDTTTPVLTTRLELEKHAALVYTRNIFNQVQREMSLCVAYIMIGIPQLVDGVEHILVSQFKRSKKYFECKVIYNPTDCSLTCSCMAFNCIGLLCRHMYAVLRMKDITLIPEKYICPRWKKNALPKKVFSLEFRYGFDNSESFKLRKEALEIVQDCSDRIRSNPEKLAQLVEQLTVIKSKIFEEFPSEPSSKAGDVFKDLTSLKEPEHMSTGPPSGIKTKGSGTSKSRRLIGLREKGKLKAKRKKRRCKKCGKLAYHDSRNCTYKGNKEDESDEDDEDDER</sequence>
<evidence type="ECO:0000256" key="9">
    <source>
        <dbReference type="ARBA" id="ARBA00023295"/>
    </source>
</evidence>
<gene>
    <name evidence="17" type="ORF">SSX86_008959</name>
</gene>
<evidence type="ECO:0000313" key="17">
    <source>
        <dbReference type="EMBL" id="KAK9072525.1"/>
    </source>
</evidence>
<evidence type="ECO:0000256" key="7">
    <source>
        <dbReference type="ARBA" id="ARBA00022801"/>
    </source>
</evidence>
<dbReference type="Pfam" id="PF10551">
    <property type="entry name" value="MULE"/>
    <property type="match status" value="1"/>
</dbReference>
<dbReference type="Pfam" id="PF00295">
    <property type="entry name" value="Glyco_hydro_28"/>
    <property type="match status" value="1"/>
</dbReference>
<dbReference type="Pfam" id="PF03101">
    <property type="entry name" value="FAR1"/>
    <property type="match status" value="1"/>
</dbReference>
<dbReference type="InterPro" id="IPR006564">
    <property type="entry name" value="Znf_PMZ"/>
</dbReference>
<keyword evidence="4" id="KW-0964">Secreted</keyword>
<keyword evidence="6 11" id="KW-0863">Zinc-finger</keyword>
<protein>
    <recommendedName>
        <fullName evidence="16">SWIM-type domain-containing protein</fullName>
    </recommendedName>
</protein>
<dbReference type="Proteomes" id="UP001408789">
    <property type="component" value="Unassembled WGS sequence"/>
</dbReference>
<accession>A0AAP0H7B1</accession>
<keyword evidence="8" id="KW-0862">Zinc</keyword>
<evidence type="ECO:0000256" key="11">
    <source>
        <dbReference type="PROSITE-ProRule" id="PRU00325"/>
    </source>
</evidence>
<dbReference type="InterPro" id="IPR018289">
    <property type="entry name" value="MULE_transposase_dom"/>
</dbReference>
<dbReference type="GO" id="GO:0005975">
    <property type="term" value="P:carbohydrate metabolic process"/>
    <property type="evidence" value="ECO:0007669"/>
    <property type="project" value="InterPro"/>
</dbReference>
<evidence type="ECO:0000256" key="6">
    <source>
        <dbReference type="ARBA" id="ARBA00022771"/>
    </source>
</evidence>
<comment type="caution">
    <text evidence="17">The sequence shown here is derived from an EMBL/GenBank/DDBJ whole genome shotgun (WGS) entry which is preliminary data.</text>
</comment>
<dbReference type="InterPro" id="IPR006626">
    <property type="entry name" value="PbH1"/>
</dbReference>
<dbReference type="Gene3D" id="2.160.20.10">
    <property type="entry name" value="Single-stranded right-handed beta-helix, Pectin lyase-like"/>
    <property type="match status" value="1"/>
</dbReference>
<dbReference type="InterPro" id="IPR011050">
    <property type="entry name" value="Pectin_lyase_fold/virulence"/>
</dbReference>
<dbReference type="FunFam" id="2.160.20.10:FF:000004">
    <property type="entry name" value="Pectin lyase-like superfamily protein"/>
    <property type="match status" value="1"/>
</dbReference>
<evidence type="ECO:0000313" key="18">
    <source>
        <dbReference type="Proteomes" id="UP001408789"/>
    </source>
</evidence>
<feature type="signal peptide" evidence="15">
    <location>
        <begin position="1"/>
        <end position="19"/>
    </location>
</feature>
<dbReference type="SMART" id="SM00710">
    <property type="entry name" value="PbH1"/>
    <property type="match status" value="5"/>
</dbReference>
<keyword evidence="3" id="KW-0134">Cell wall</keyword>
<dbReference type="InterPro" id="IPR007527">
    <property type="entry name" value="Znf_SWIM"/>
</dbReference>
<dbReference type="PANTHER" id="PTHR47718:SF12">
    <property type="entry name" value="PROTEIN FAR1-RELATED SEQUENCE"/>
    <property type="match status" value="1"/>
</dbReference>
<evidence type="ECO:0000256" key="12">
    <source>
        <dbReference type="PROSITE-ProRule" id="PRU10052"/>
    </source>
</evidence>
<keyword evidence="9 13" id="KW-0326">Glycosidase</keyword>
<evidence type="ECO:0000256" key="10">
    <source>
        <dbReference type="ARBA" id="ARBA00023316"/>
    </source>
</evidence>
<keyword evidence="5" id="KW-0479">Metal-binding</keyword>
<evidence type="ECO:0000256" key="8">
    <source>
        <dbReference type="ARBA" id="ARBA00022833"/>
    </source>
</evidence>
<keyword evidence="7 13" id="KW-0378">Hydrolase</keyword>
<evidence type="ECO:0000256" key="14">
    <source>
        <dbReference type="SAM" id="MobiDB-lite"/>
    </source>
</evidence>
<keyword evidence="15" id="KW-0732">Signal</keyword>
<keyword evidence="18" id="KW-1185">Reference proteome</keyword>
<evidence type="ECO:0000256" key="4">
    <source>
        <dbReference type="ARBA" id="ARBA00022525"/>
    </source>
</evidence>
<comment type="similarity">
    <text evidence="2 13">Belongs to the glycosyl hydrolase 28 family.</text>
</comment>
<name>A0AAP0H7B1_9ASTR</name>
<dbReference type="AlphaFoldDB" id="A0AAP0H7B1"/>